<name>A0A0C9UQJ8_SPHS4</name>
<sequence>MPLEGRASTLMPIVLKPAGYRKLRDMNRVNLAKGAQRYFSSQKTFDGDTFRNLSVPPPVTPKRNPDADGVTFDPFLVQNAGDISFVLEEFSLPVIKGVLDTLDPSLKEWSFFPYHRSRADSQQEQPLDPIIYARRTPEGKPSDVRLILVPLGQWEFAPRDFKDFCGRGRFDDRESTDLARSWDNSDQLWAYLYDLSLDLECPFFAVTSYEQWSFGRFSKFYSSACFMPPISLNNRALSVAQMIVYWIHSAFKKPMTFNIPDLPKEKPLTMEYLQSEIQTHRKRFRDLHPSHNDNQQDGNPPKKRKKASLEPYFKLVATDSSSQLKRQTRRKPRRYGKLPDVWPELQRISEDLRLKLIQPQLLVSSLMPDDTISIDFSIAPSVDGPLTPEQIPRRKSDFCKDWIGMANQAEDHAVSSENPLWLNFSKEVWDPAAGTEMSEIWQTMDNECMSPAPGSPMLSECSLSEEEMKMYSKYDEQGIGDVVHNWGALPTFTPPVLITPSEDNGSDSVRSA</sequence>
<evidence type="ECO:0000313" key="2">
    <source>
        <dbReference type="EMBL" id="KIJ27610.1"/>
    </source>
</evidence>
<organism evidence="2 3">
    <name type="scientific">Sphaerobolus stellatus (strain SS14)</name>
    <dbReference type="NCBI Taxonomy" id="990650"/>
    <lineage>
        <taxon>Eukaryota</taxon>
        <taxon>Fungi</taxon>
        <taxon>Dikarya</taxon>
        <taxon>Basidiomycota</taxon>
        <taxon>Agaricomycotina</taxon>
        <taxon>Agaricomycetes</taxon>
        <taxon>Phallomycetidae</taxon>
        <taxon>Geastrales</taxon>
        <taxon>Sphaerobolaceae</taxon>
        <taxon>Sphaerobolus</taxon>
    </lineage>
</organism>
<evidence type="ECO:0000313" key="3">
    <source>
        <dbReference type="Proteomes" id="UP000054279"/>
    </source>
</evidence>
<dbReference type="OrthoDB" id="2579508at2759"/>
<accession>A0A0C9UQJ8</accession>
<gene>
    <name evidence="2" type="ORF">M422DRAFT_71594</name>
</gene>
<feature type="region of interest" description="Disordered" evidence="1">
    <location>
        <begin position="287"/>
        <end position="306"/>
    </location>
</feature>
<dbReference type="HOGENOM" id="CLU_532282_0_0_1"/>
<dbReference type="Proteomes" id="UP000054279">
    <property type="component" value="Unassembled WGS sequence"/>
</dbReference>
<evidence type="ECO:0000256" key="1">
    <source>
        <dbReference type="SAM" id="MobiDB-lite"/>
    </source>
</evidence>
<protein>
    <submittedName>
        <fullName evidence="2">Uncharacterized protein</fullName>
    </submittedName>
</protein>
<dbReference type="EMBL" id="KN837330">
    <property type="protein sequence ID" value="KIJ27610.1"/>
    <property type="molecule type" value="Genomic_DNA"/>
</dbReference>
<dbReference type="AlphaFoldDB" id="A0A0C9UQJ8"/>
<proteinExistence type="predicted"/>
<reference evidence="2 3" key="1">
    <citation type="submission" date="2014-06" db="EMBL/GenBank/DDBJ databases">
        <title>Evolutionary Origins and Diversification of the Mycorrhizal Mutualists.</title>
        <authorList>
            <consortium name="DOE Joint Genome Institute"/>
            <consortium name="Mycorrhizal Genomics Consortium"/>
            <person name="Kohler A."/>
            <person name="Kuo A."/>
            <person name="Nagy L.G."/>
            <person name="Floudas D."/>
            <person name="Copeland A."/>
            <person name="Barry K.W."/>
            <person name="Cichocki N."/>
            <person name="Veneault-Fourrey C."/>
            <person name="LaButti K."/>
            <person name="Lindquist E.A."/>
            <person name="Lipzen A."/>
            <person name="Lundell T."/>
            <person name="Morin E."/>
            <person name="Murat C."/>
            <person name="Riley R."/>
            <person name="Ohm R."/>
            <person name="Sun H."/>
            <person name="Tunlid A."/>
            <person name="Henrissat B."/>
            <person name="Grigoriev I.V."/>
            <person name="Hibbett D.S."/>
            <person name="Martin F."/>
        </authorList>
    </citation>
    <scope>NUCLEOTIDE SEQUENCE [LARGE SCALE GENOMIC DNA]</scope>
    <source>
        <strain evidence="2 3">SS14</strain>
    </source>
</reference>
<keyword evidence="3" id="KW-1185">Reference proteome</keyword>